<reference evidence="1" key="2">
    <citation type="journal article" date="2015" name="Fish Shellfish Immunol.">
        <title>Early steps in the European eel (Anguilla anguilla)-Vibrio vulnificus interaction in the gills: Role of the RtxA13 toxin.</title>
        <authorList>
            <person name="Callol A."/>
            <person name="Pajuelo D."/>
            <person name="Ebbesson L."/>
            <person name="Teles M."/>
            <person name="MacKenzie S."/>
            <person name="Amaro C."/>
        </authorList>
    </citation>
    <scope>NUCLEOTIDE SEQUENCE</scope>
</reference>
<accession>A0A0E9TUL4</accession>
<evidence type="ECO:0000313" key="1">
    <source>
        <dbReference type="EMBL" id="JAH57172.1"/>
    </source>
</evidence>
<protein>
    <submittedName>
        <fullName evidence="1">Uncharacterized protein</fullName>
    </submittedName>
</protein>
<dbReference type="EMBL" id="GBXM01051405">
    <property type="protein sequence ID" value="JAH57172.1"/>
    <property type="molecule type" value="Transcribed_RNA"/>
</dbReference>
<name>A0A0E9TUL4_ANGAN</name>
<dbReference type="AlphaFoldDB" id="A0A0E9TUL4"/>
<organism evidence="1">
    <name type="scientific">Anguilla anguilla</name>
    <name type="common">European freshwater eel</name>
    <name type="synonym">Muraena anguilla</name>
    <dbReference type="NCBI Taxonomy" id="7936"/>
    <lineage>
        <taxon>Eukaryota</taxon>
        <taxon>Metazoa</taxon>
        <taxon>Chordata</taxon>
        <taxon>Craniata</taxon>
        <taxon>Vertebrata</taxon>
        <taxon>Euteleostomi</taxon>
        <taxon>Actinopterygii</taxon>
        <taxon>Neopterygii</taxon>
        <taxon>Teleostei</taxon>
        <taxon>Anguilliformes</taxon>
        <taxon>Anguillidae</taxon>
        <taxon>Anguilla</taxon>
    </lineage>
</organism>
<sequence length="37" mass="4028">MVSGVTTPAATITERKKETKMSLIPCCGYSHYGLKKP</sequence>
<proteinExistence type="predicted"/>
<reference evidence="1" key="1">
    <citation type="submission" date="2014-11" db="EMBL/GenBank/DDBJ databases">
        <authorList>
            <person name="Amaro Gonzalez C."/>
        </authorList>
    </citation>
    <scope>NUCLEOTIDE SEQUENCE</scope>
</reference>